<reference evidence="2 3" key="1">
    <citation type="submission" date="2020-04" db="EMBL/GenBank/DDBJ databases">
        <authorList>
            <person name="Laetsch R D."/>
            <person name="Stevens L."/>
            <person name="Kumar S."/>
            <person name="Blaxter L. M."/>
        </authorList>
    </citation>
    <scope>NUCLEOTIDE SEQUENCE [LARGE SCALE GENOMIC DNA]</scope>
</reference>
<evidence type="ECO:0000256" key="1">
    <source>
        <dbReference type="SAM" id="SignalP"/>
    </source>
</evidence>
<accession>A0A8S1F3G0</accession>
<comment type="caution">
    <text evidence="2">The sequence shown here is derived from an EMBL/GenBank/DDBJ whole genome shotgun (WGS) entry which is preliminary data.</text>
</comment>
<dbReference type="EMBL" id="CADEPM010000006">
    <property type="protein sequence ID" value="CAB3407345.1"/>
    <property type="molecule type" value="Genomic_DNA"/>
</dbReference>
<dbReference type="Proteomes" id="UP000494206">
    <property type="component" value="Unassembled WGS sequence"/>
</dbReference>
<dbReference type="OrthoDB" id="5782485at2759"/>
<keyword evidence="1" id="KW-0732">Signal</keyword>
<gene>
    <name evidence="2" type="ORF">CBOVIS_LOCUS9291</name>
</gene>
<evidence type="ECO:0000313" key="3">
    <source>
        <dbReference type="Proteomes" id="UP000494206"/>
    </source>
</evidence>
<organism evidence="2 3">
    <name type="scientific">Caenorhabditis bovis</name>
    <dbReference type="NCBI Taxonomy" id="2654633"/>
    <lineage>
        <taxon>Eukaryota</taxon>
        <taxon>Metazoa</taxon>
        <taxon>Ecdysozoa</taxon>
        <taxon>Nematoda</taxon>
        <taxon>Chromadorea</taxon>
        <taxon>Rhabditida</taxon>
        <taxon>Rhabditina</taxon>
        <taxon>Rhabditomorpha</taxon>
        <taxon>Rhabditoidea</taxon>
        <taxon>Rhabditidae</taxon>
        <taxon>Peloderinae</taxon>
        <taxon>Caenorhabditis</taxon>
    </lineage>
</organism>
<evidence type="ECO:0000313" key="2">
    <source>
        <dbReference type="EMBL" id="CAB3407345.1"/>
    </source>
</evidence>
<keyword evidence="3" id="KW-1185">Reference proteome</keyword>
<protein>
    <submittedName>
        <fullName evidence="2">Uncharacterized protein</fullName>
    </submittedName>
</protein>
<dbReference type="AlphaFoldDB" id="A0A8S1F3G0"/>
<feature type="signal peptide" evidence="1">
    <location>
        <begin position="1"/>
        <end position="18"/>
    </location>
</feature>
<feature type="chain" id="PRO_5035820470" evidence="1">
    <location>
        <begin position="19"/>
        <end position="144"/>
    </location>
</feature>
<sequence>MKRHLVFVVVTLLPAVIATTFIYDGVILCGHTDRCSFAYSLQFYDADRFSAADAIIGRLVDIKGPTGIGNNVYLKGHLNGDELLSTAYYTLAEIWHDCTDDRKRVRLRFTFNQACPIDREICHYKFARNVTNDWGIGSMDAQLL</sequence>
<proteinExistence type="predicted"/>
<name>A0A8S1F3G0_9PELO</name>